<organism evidence="3 4">
    <name type="scientific">Thermomonospora echinospora</name>
    <dbReference type="NCBI Taxonomy" id="1992"/>
    <lineage>
        <taxon>Bacteria</taxon>
        <taxon>Bacillati</taxon>
        <taxon>Actinomycetota</taxon>
        <taxon>Actinomycetes</taxon>
        <taxon>Streptosporangiales</taxon>
        <taxon>Thermomonosporaceae</taxon>
        <taxon>Thermomonospora</taxon>
    </lineage>
</organism>
<dbReference type="Gene3D" id="3.60.21.10">
    <property type="match status" value="1"/>
</dbReference>
<evidence type="ECO:0000313" key="4">
    <source>
        <dbReference type="Proteomes" id="UP000236723"/>
    </source>
</evidence>
<dbReference type="EMBL" id="FNVO01000028">
    <property type="protein sequence ID" value="SEG91273.1"/>
    <property type="molecule type" value="Genomic_DNA"/>
</dbReference>
<feature type="domain" description="Capsule synthesis protein CapA" evidence="2">
    <location>
        <begin position="4"/>
        <end position="245"/>
    </location>
</feature>
<dbReference type="InterPro" id="IPR029052">
    <property type="entry name" value="Metallo-depent_PP-like"/>
</dbReference>
<dbReference type="SMART" id="SM00854">
    <property type="entry name" value="PGA_cap"/>
    <property type="match status" value="1"/>
</dbReference>
<dbReference type="InterPro" id="IPR052169">
    <property type="entry name" value="CW_Biosynth-Accessory"/>
</dbReference>
<dbReference type="OrthoDB" id="9810718at2"/>
<evidence type="ECO:0000259" key="2">
    <source>
        <dbReference type="SMART" id="SM00854"/>
    </source>
</evidence>
<gene>
    <name evidence="3" type="ORF">SAMN04489712_12878</name>
</gene>
<reference evidence="4" key="1">
    <citation type="submission" date="2016-10" db="EMBL/GenBank/DDBJ databases">
        <authorList>
            <person name="Varghese N."/>
            <person name="Submissions S."/>
        </authorList>
    </citation>
    <scope>NUCLEOTIDE SEQUENCE [LARGE SCALE GENOMIC DNA]</scope>
    <source>
        <strain evidence="4">DSM 43163</strain>
    </source>
</reference>
<dbReference type="PANTHER" id="PTHR33393">
    <property type="entry name" value="POLYGLUTAMINE SYNTHESIS ACCESSORY PROTEIN RV0574C-RELATED"/>
    <property type="match status" value="1"/>
</dbReference>
<sequence>MPITLALAGDTMLGRDVARRLSAVSSRDLFSTAVRNRFTAADLAIVNLECCISTRGEPWRSPGKMFHFRAPPKAAESLSWLGVDCVTLANNHALDYGFEALADTLDHLENAGIEAVGAGLDVEQARAGVILEARGMRVGVLGITDHPADFAAGPHRPGVAYADLGSGVPGWVTERIADLHRRADAVVVTPHWGPNMIAEPLPYVRRAAERFVDAGATLVAGHSAHIFHGVAGPILYDLGDFIDDYAVDDRLRNDLGLLWLVTLDSRGPLEVTAVPLALDYCRTRQAGGNERSWIRDRLTRASAEFGTPVEEHDGVFTLRVAVPAR</sequence>
<evidence type="ECO:0000313" key="3">
    <source>
        <dbReference type="EMBL" id="SEG91273.1"/>
    </source>
</evidence>
<dbReference type="RefSeq" id="WP_103944191.1">
    <property type="nucleotide sequence ID" value="NZ_FNVO01000028.1"/>
</dbReference>
<dbReference type="Pfam" id="PF09587">
    <property type="entry name" value="PGA_cap"/>
    <property type="match status" value="1"/>
</dbReference>
<dbReference type="CDD" id="cd07381">
    <property type="entry name" value="MPP_CapA"/>
    <property type="match status" value="1"/>
</dbReference>
<name>A0A1H6E286_9ACTN</name>
<dbReference type="PANTHER" id="PTHR33393:SF13">
    <property type="entry name" value="PGA BIOSYNTHESIS PROTEIN CAPA"/>
    <property type="match status" value="1"/>
</dbReference>
<accession>A0A1H6E286</accession>
<dbReference type="Proteomes" id="UP000236723">
    <property type="component" value="Unassembled WGS sequence"/>
</dbReference>
<evidence type="ECO:0000256" key="1">
    <source>
        <dbReference type="ARBA" id="ARBA00005662"/>
    </source>
</evidence>
<keyword evidence="4" id="KW-1185">Reference proteome</keyword>
<comment type="similarity">
    <text evidence="1">Belongs to the CapA family.</text>
</comment>
<proteinExistence type="inferred from homology"/>
<dbReference type="SUPFAM" id="SSF56300">
    <property type="entry name" value="Metallo-dependent phosphatases"/>
    <property type="match status" value="1"/>
</dbReference>
<dbReference type="InterPro" id="IPR019079">
    <property type="entry name" value="Capsule_synth_CapA"/>
</dbReference>
<protein>
    <submittedName>
        <fullName evidence="3">Poly-gamma-glutamate synthesis protein (Capsule biosynthesis protein)</fullName>
    </submittedName>
</protein>
<dbReference type="AlphaFoldDB" id="A0A1H6E286"/>